<name>A0A915YRL5_9GLOM</name>
<dbReference type="EMBL" id="CAGKOT010000003">
    <property type="protein sequence ID" value="CAB5322659.1"/>
    <property type="molecule type" value="Genomic_DNA"/>
</dbReference>
<feature type="region of interest" description="Disordered" evidence="1">
    <location>
        <begin position="20"/>
        <end position="85"/>
    </location>
</feature>
<evidence type="ECO:0000313" key="2">
    <source>
        <dbReference type="EMBL" id="CAB5322659.1"/>
    </source>
</evidence>
<dbReference type="OrthoDB" id="10410071at2759"/>
<feature type="compositionally biased region" description="Low complexity" evidence="1">
    <location>
        <begin position="65"/>
        <end position="85"/>
    </location>
</feature>
<evidence type="ECO:0000313" key="3">
    <source>
        <dbReference type="Proteomes" id="UP000684084"/>
    </source>
</evidence>
<reference evidence="2" key="1">
    <citation type="submission" date="2020-05" db="EMBL/GenBank/DDBJ databases">
        <authorList>
            <person name="Rincon C."/>
            <person name="Sanders R I."/>
            <person name="Robbins C."/>
            <person name="Chaturvedi A."/>
        </authorList>
    </citation>
    <scope>NUCLEOTIDE SEQUENCE</scope>
    <source>
        <strain evidence="2">CHB12</strain>
    </source>
</reference>
<accession>A0A915YRL5</accession>
<dbReference type="Proteomes" id="UP000684084">
    <property type="component" value="Unassembled WGS sequence"/>
</dbReference>
<gene>
    <name evidence="2" type="ORF">CHRIB12_LOCUS2327</name>
</gene>
<sequence length="85" mass="9324">MTVGLTKPLWALLQKFRNKWTKGKGKSENERERGKRRMIPSVFPPPQNILISTSSSRTPKDVKYSSSAHTTSSVLSSAGASSSDT</sequence>
<comment type="caution">
    <text evidence="2">The sequence shown here is derived from an EMBL/GenBank/DDBJ whole genome shotgun (WGS) entry which is preliminary data.</text>
</comment>
<dbReference type="AlphaFoldDB" id="A0A915YRL5"/>
<evidence type="ECO:0000256" key="1">
    <source>
        <dbReference type="SAM" id="MobiDB-lite"/>
    </source>
</evidence>
<proteinExistence type="predicted"/>
<protein>
    <submittedName>
        <fullName evidence="2">Uncharacterized protein</fullName>
    </submittedName>
</protein>
<organism evidence="2 3">
    <name type="scientific">Rhizophagus irregularis</name>
    <dbReference type="NCBI Taxonomy" id="588596"/>
    <lineage>
        <taxon>Eukaryota</taxon>
        <taxon>Fungi</taxon>
        <taxon>Fungi incertae sedis</taxon>
        <taxon>Mucoromycota</taxon>
        <taxon>Glomeromycotina</taxon>
        <taxon>Glomeromycetes</taxon>
        <taxon>Glomerales</taxon>
        <taxon>Glomeraceae</taxon>
        <taxon>Rhizophagus</taxon>
    </lineage>
</organism>